<name>D5MEG7_STRHY</name>
<gene>
    <name evidence="1" type="primary">cltD</name>
</gene>
<dbReference type="AlphaFoldDB" id="D5MEG7"/>
<organism evidence="1">
    <name type="scientific">Streptomyces hygroscopicus</name>
    <dbReference type="NCBI Taxonomy" id="1912"/>
    <lineage>
        <taxon>Bacteria</taxon>
        <taxon>Bacillati</taxon>
        <taxon>Actinomycetota</taxon>
        <taxon>Actinomycetes</taxon>
        <taxon>Kitasatosporales</taxon>
        <taxon>Streptomycetaceae</taxon>
        <taxon>Streptomyces</taxon>
        <taxon>Streptomyces violaceusniger group</taxon>
    </lineage>
</organism>
<reference evidence="1" key="1">
    <citation type="journal article" date="2010" name="Appl. Environ. Microbiol.">
        <title>Identification and analysis of the biosynthetic gene cluster encoding the thiopeptide antibiotic cyclothiazomycin in Streptomyces hygroscopicus 10-22.</title>
        <authorList>
            <person name="Wang J."/>
            <person name="Yu Y."/>
            <person name="Tang K."/>
            <person name="Liu W."/>
            <person name="He X."/>
            <person name="Huang X."/>
            <person name="Deng Z."/>
        </authorList>
    </citation>
    <scope>NUCLEOTIDE SEQUENCE</scope>
    <source>
        <strain evidence="1">10-22</strain>
    </source>
</reference>
<dbReference type="EMBL" id="FJ472825">
    <property type="protein sequence ID" value="ACS50133.1"/>
    <property type="molecule type" value="Genomic_DNA"/>
</dbReference>
<protein>
    <submittedName>
        <fullName evidence="1">Putative peptidase containing docking domain</fullName>
    </submittedName>
</protein>
<dbReference type="Gene3D" id="3.90.930.60">
    <property type="match status" value="1"/>
</dbReference>
<evidence type="ECO:0000313" key="1">
    <source>
        <dbReference type="EMBL" id="ACS50133.1"/>
    </source>
</evidence>
<proteinExistence type="predicted"/>
<accession>D5MEG7</accession>
<sequence>MAVTIARPPNRRLAMRPKLKSDVLYVPTDNGVHVFGAGADVALRGRAAYQWLDRLAPHFDGRTELEDLVRGLPEEKRQIVDALVERLRAAGCVLDAADDLPHGLTDRELETYAAEIAFVEYHLDSAPRRFETYRDSEVVVMGAGPVFVSLVCSALHSGVRRLRAVRTTEAATDSGRLTELAAEALHRDPDQEVEHAVWSPEEEAAAARADVVLHVVSAGDRVDRAVRLDRLCRDSGALLVQGLVLADVAWLGPCGPGWASAWSRLGAAGPYRSSRFLGGPAAAVVAGHLGLAAFKARTGISGSHETELTRIDLETLRTSAHAFLPHPDALAVRPEREEEFVSRVRALRAAGPVGEQEFSARAARCFDPHLGVLRSLEEGEFTQVPLNVTEAVRPTDDGAPRVFGAGTSFAEARRAAALRGIAVYAARFTDPRRVDADATVWGWDVPDGCARRVPTSVASGLGPGVAARLGWDDAVTDGLAQHCVRLAVADVADGRVEPAGLDLATAVFDARAKSLLGLLRAAGGSVRVADVGGALGVPVLAWWQGGRAVAATCGPDAVADGLERALLDRQAVITGEPAYAPPTVAGLGSPPGEGPAAGAPWPSAPGPERMVDCLRARGLRPVALPLDHDPAVHEVLPSLLRVVVLDD</sequence>